<dbReference type="Proteomes" id="UP000309997">
    <property type="component" value="Unassembled WGS sequence"/>
</dbReference>
<reference evidence="1 2" key="1">
    <citation type="journal article" date="2024" name="Plant Biotechnol. J.">
        <title>Genome and CRISPR/Cas9 system of a widespread forest tree (Populus alba) in the world.</title>
        <authorList>
            <person name="Liu Y.J."/>
            <person name="Jiang P.F."/>
            <person name="Han X.M."/>
            <person name="Li X.Y."/>
            <person name="Wang H.M."/>
            <person name="Wang Y.J."/>
            <person name="Wang X.X."/>
            <person name="Zeng Q.Y."/>
        </authorList>
    </citation>
    <scope>NUCLEOTIDE SEQUENCE [LARGE SCALE GENOMIC DNA]</scope>
    <source>
        <strain evidence="2">cv. PAL-ZL1</strain>
    </source>
</reference>
<gene>
    <name evidence="1" type="ORF">D5086_025059</name>
</gene>
<sequence length="207" mass="23034">MPSPSPEFSSTFGWISVAVHHEGLVIACEVFLIGKDFGSIKAYLVAVVHPERVSGLVSLGIPFLLPGPNCIRNDLMPSARDDQEIMDLVDPSTPLPPWFSEEDLAAYASLYEKSGFRFALQVPYRSLGIDCGITNPKVTAPTLLINGQKDYLLKFAGMEDYTKSEQLKHFVPDLDNVFLDEGNHFVHENLPKQVNELIITFLTKHCN</sequence>
<accession>A0ACC4B832</accession>
<dbReference type="EMBL" id="RCHU02000013">
    <property type="protein sequence ID" value="KAL3574446.1"/>
    <property type="molecule type" value="Genomic_DNA"/>
</dbReference>
<proteinExistence type="predicted"/>
<comment type="caution">
    <text evidence="1">The sequence shown here is derived from an EMBL/GenBank/DDBJ whole genome shotgun (WGS) entry which is preliminary data.</text>
</comment>
<organism evidence="1 2">
    <name type="scientific">Populus alba</name>
    <name type="common">White poplar</name>
    <dbReference type="NCBI Taxonomy" id="43335"/>
    <lineage>
        <taxon>Eukaryota</taxon>
        <taxon>Viridiplantae</taxon>
        <taxon>Streptophyta</taxon>
        <taxon>Embryophyta</taxon>
        <taxon>Tracheophyta</taxon>
        <taxon>Spermatophyta</taxon>
        <taxon>Magnoliopsida</taxon>
        <taxon>eudicotyledons</taxon>
        <taxon>Gunneridae</taxon>
        <taxon>Pentapetalae</taxon>
        <taxon>rosids</taxon>
        <taxon>fabids</taxon>
        <taxon>Malpighiales</taxon>
        <taxon>Salicaceae</taxon>
        <taxon>Saliceae</taxon>
        <taxon>Populus</taxon>
    </lineage>
</organism>
<name>A0ACC4B832_POPAL</name>
<evidence type="ECO:0000313" key="1">
    <source>
        <dbReference type="EMBL" id="KAL3574446.1"/>
    </source>
</evidence>
<keyword evidence="2" id="KW-1185">Reference proteome</keyword>
<evidence type="ECO:0000313" key="2">
    <source>
        <dbReference type="Proteomes" id="UP000309997"/>
    </source>
</evidence>
<protein>
    <submittedName>
        <fullName evidence="1">Uncharacterized protein</fullName>
    </submittedName>
</protein>